<dbReference type="Gene3D" id="1.10.287.410">
    <property type="match status" value="1"/>
</dbReference>
<dbReference type="SUPFAM" id="SSF53474">
    <property type="entry name" value="alpha/beta-Hydrolases"/>
    <property type="match status" value="1"/>
</dbReference>
<evidence type="ECO:0000256" key="4">
    <source>
        <dbReference type="ARBA" id="ARBA00022525"/>
    </source>
</evidence>
<protein>
    <recommendedName>
        <fullName evidence="9">Carboxypeptidase</fullName>
        <ecNumber evidence="9">3.4.16.-</ecNumber>
    </recommendedName>
</protein>
<dbReference type="InterPro" id="IPR029058">
    <property type="entry name" value="AB_hydrolase_fold"/>
</dbReference>
<comment type="caution">
    <text evidence="10">The sequence shown here is derived from an EMBL/GenBank/DDBJ whole genome shotgun (WGS) entry which is preliminary data.</text>
</comment>
<dbReference type="CDD" id="cd22778">
    <property type="entry name" value="DPBB_CEPL-like"/>
    <property type="match status" value="1"/>
</dbReference>
<name>A0AAW0CDB7_9AGAR</name>
<evidence type="ECO:0000313" key="11">
    <source>
        <dbReference type="Proteomes" id="UP001383192"/>
    </source>
</evidence>
<comment type="subcellular location">
    <subcellularLocation>
        <location evidence="1">Secreted</location>
    </subcellularLocation>
</comment>
<evidence type="ECO:0000256" key="7">
    <source>
        <dbReference type="ARBA" id="ARBA00022801"/>
    </source>
</evidence>
<dbReference type="GO" id="GO:0004185">
    <property type="term" value="F:serine-type carboxypeptidase activity"/>
    <property type="evidence" value="ECO:0007669"/>
    <property type="project" value="UniProtKB-UniRule"/>
</dbReference>
<dbReference type="Pfam" id="PF00450">
    <property type="entry name" value="Peptidase_S10"/>
    <property type="match status" value="1"/>
</dbReference>
<dbReference type="Pfam" id="PF07249">
    <property type="entry name" value="Cerato-platanin"/>
    <property type="match status" value="1"/>
</dbReference>
<keyword evidence="9" id="KW-0732">Signal</keyword>
<keyword evidence="11" id="KW-1185">Reference proteome</keyword>
<reference evidence="10 11" key="1">
    <citation type="submission" date="2024-01" db="EMBL/GenBank/DDBJ databases">
        <title>A draft genome for a cacao thread blight-causing isolate of Paramarasmius palmivorus.</title>
        <authorList>
            <person name="Baruah I.K."/>
            <person name="Bukari Y."/>
            <person name="Amoako-Attah I."/>
            <person name="Meinhardt L.W."/>
            <person name="Bailey B.A."/>
            <person name="Cohen S.P."/>
        </authorList>
    </citation>
    <scope>NUCLEOTIDE SEQUENCE [LARGE SCALE GENOMIC DNA]</scope>
    <source>
        <strain evidence="10 11">GH-12</strain>
    </source>
</reference>
<comment type="similarity">
    <text evidence="2 9">Belongs to the peptidase S10 family.</text>
</comment>
<gene>
    <name evidence="10" type="ORF">VNI00_011040</name>
</gene>
<evidence type="ECO:0000313" key="10">
    <source>
        <dbReference type="EMBL" id="KAK7037548.1"/>
    </source>
</evidence>
<dbReference type="SUPFAM" id="SSF50685">
    <property type="entry name" value="Barwin-like endoglucanases"/>
    <property type="match status" value="1"/>
</dbReference>
<evidence type="ECO:0000256" key="5">
    <source>
        <dbReference type="ARBA" id="ARBA00022645"/>
    </source>
</evidence>
<organism evidence="10 11">
    <name type="scientific">Paramarasmius palmivorus</name>
    <dbReference type="NCBI Taxonomy" id="297713"/>
    <lineage>
        <taxon>Eukaryota</taxon>
        <taxon>Fungi</taxon>
        <taxon>Dikarya</taxon>
        <taxon>Basidiomycota</taxon>
        <taxon>Agaricomycotina</taxon>
        <taxon>Agaricomycetes</taxon>
        <taxon>Agaricomycetidae</taxon>
        <taxon>Agaricales</taxon>
        <taxon>Marasmiineae</taxon>
        <taxon>Marasmiaceae</taxon>
        <taxon>Paramarasmius</taxon>
    </lineage>
</organism>
<dbReference type="EC" id="3.4.16.-" evidence="9"/>
<evidence type="ECO:0000256" key="8">
    <source>
        <dbReference type="ARBA" id="ARBA00023180"/>
    </source>
</evidence>
<keyword evidence="4" id="KW-0964">Secreted</keyword>
<dbReference type="GO" id="GO:0000324">
    <property type="term" value="C:fungal-type vacuole"/>
    <property type="evidence" value="ECO:0007669"/>
    <property type="project" value="TreeGrafter"/>
</dbReference>
<dbReference type="InterPro" id="IPR036908">
    <property type="entry name" value="RlpA-like_sf"/>
</dbReference>
<dbReference type="Gene3D" id="3.40.50.1820">
    <property type="entry name" value="alpha/beta hydrolase"/>
    <property type="match status" value="1"/>
</dbReference>
<feature type="chain" id="PRO_5043100091" description="Carboxypeptidase" evidence="9">
    <location>
        <begin position="18"/>
        <end position="660"/>
    </location>
</feature>
<dbReference type="PRINTS" id="PR00724">
    <property type="entry name" value="CRBOXYPTASEC"/>
</dbReference>
<evidence type="ECO:0000256" key="9">
    <source>
        <dbReference type="RuleBase" id="RU361156"/>
    </source>
</evidence>
<dbReference type="PANTHER" id="PTHR11802">
    <property type="entry name" value="SERINE PROTEASE FAMILY S10 SERINE CARBOXYPEPTIDASE"/>
    <property type="match status" value="1"/>
</dbReference>
<dbReference type="InterPro" id="IPR018202">
    <property type="entry name" value="Ser_caboxypep_ser_AS"/>
</dbReference>
<feature type="signal peptide" evidence="9">
    <location>
        <begin position="1"/>
        <end position="17"/>
    </location>
</feature>
<keyword evidence="6 9" id="KW-0645">Protease</keyword>
<dbReference type="PANTHER" id="PTHR11802:SF452">
    <property type="entry name" value="CARBOXYPEPTIDASE"/>
    <property type="match status" value="1"/>
</dbReference>
<dbReference type="PROSITE" id="PS00131">
    <property type="entry name" value="CARBOXYPEPT_SER_SER"/>
    <property type="match status" value="1"/>
</dbReference>
<evidence type="ECO:0000256" key="6">
    <source>
        <dbReference type="ARBA" id="ARBA00022670"/>
    </source>
</evidence>
<comment type="similarity">
    <text evidence="3">Belongs to the cerato-platanin family.</text>
</comment>
<dbReference type="Proteomes" id="UP001383192">
    <property type="component" value="Unassembled WGS sequence"/>
</dbReference>
<evidence type="ECO:0000256" key="3">
    <source>
        <dbReference type="ARBA" id="ARBA00010421"/>
    </source>
</evidence>
<dbReference type="AlphaFoldDB" id="A0AAW0CDB7"/>
<dbReference type="Gene3D" id="2.40.40.10">
    <property type="entry name" value="RlpA-like domain"/>
    <property type="match status" value="1"/>
</dbReference>
<keyword evidence="8" id="KW-0325">Glycoprotein</keyword>
<evidence type="ECO:0000256" key="1">
    <source>
        <dbReference type="ARBA" id="ARBA00004613"/>
    </source>
</evidence>
<proteinExistence type="inferred from homology"/>
<dbReference type="InterPro" id="IPR010829">
    <property type="entry name" value="Cerato-platanin"/>
</dbReference>
<dbReference type="GO" id="GO:0006508">
    <property type="term" value="P:proteolysis"/>
    <property type="evidence" value="ECO:0007669"/>
    <property type="project" value="UniProtKB-KW"/>
</dbReference>
<keyword evidence="7 9" id="KW-0378">Hydrolase</keyword>
<dbReference type="EMBL" id="JAYKXP010000046">
    <property type="protein sequence ID" value="KAK7037548.1"/>
    <property type="molecule type" value="Genomic_DNA"/>
</dbReference>
<accession>A0AAW0CDB7</accession>
<dbReference type="GO" id="GO:0005576">
    <property type="term" value="C:extracellular region"/>
    <property type="evidence" value="ECO:0007669"/>
    <property type="project" value="UniProtKB-SubCell"/>
</dbReference>
<sequence>MKVAWILLLSYVCAGRAVHDQEILGFERLGNVKEEFLEQYDDLKYEIFSHPSFKDHQIRIAKPKLCDPGVKQYSGYLDISQSKHLFFWFFESRHSPKDAPFLLWLNGGPGCSSSAGLLMELGPCNIAEEGQDVSYNPYSWTESANVLFLDQPVNVGFSYDDYGNTVNTSSVGAQDVYAFFQLFFHRFPEYSIQPFHVAGESYGGVYAPHIASVIYKRNKQLTMTSDMKYINLASVILANGVTDPKIQYSTIQPYACGEAPYPVLDPSGYECAFLQTPTEICVQLTQQCYDNPTRSTCEPASVYCGEAVEGPLINSGLNPMDIRKSCVITELPPCYAEFNWINTWMNKTSTKIALGVNPQRSYNVVNWLLNREIAATGEGMARTATLLPELINDGVRLLVYAGDADGMMTNYMGNERWVEALQTQFHGEFLAAKSTPWVDSKNGRPAGEVRSAGGAGVAAGNVTFVRVYEAGHMVPYDQPQAALFFPAQSAKLTTRLSDEWSHSSTFGVRIGLGPLPRRINMKFTTGVIALALAALGGAVQLQYDNTYDNAGGSMLTVACSDGRNGLASRFPTFGSLPTFPFIGASSDIGGWDSAACGNCYRLTYTFQGVTRSINVVAIDHAGNGFNVAQAAMDRLTNGNAVALGRIDVQSQQVARSECGL</sequence>
<keyword evidence="5 9" id="KW-0121">Carboxypeptidase</keyword>
<dbReference type="InterPro" id="IPR001563">
    <property type="entry name" value="Peptidase_S10"/>
</dbReference>
<evidence type="ECO:0000256" key="2">
    <source>
        <dbReference type="ARBA" id="ARBA00009431"/>
    </source>
</evidence>